<gene>
    <name evidence="1" type="ORF">G2W53_005239</name>
</gene>
<evidence type="ECO:0000313" key="1">
    <source>
        <dbReference type="EMBL" id="KAF7842941.1"/>
    </source>
</evidence>
<dbReference type="OrthoDB" id="10516677at2759"/>
<organism evidence="1 2">
    <name type="scientific">Senna tora</name>
    <dbReference type="NCBI Taxonomy" id="362788"/>
    <lineage>
        <taxon>Eukaryota</taxon>
        <taxon>Viridiplantae</taxon>
        <taxon>Streptophyta</taxon>
        <taxon>Embryophyta</taxon>
        <taxon>Tracheophyta</taxon>
        <taxon>Spermatophyta</taxon>
        <taxon>Magnoliopsida</taxon>
        <taxon>eudicotyledons</taxon>
        <taxon>Gunneridae</taxon>
        <taxon>Pentapetalae</taxon>
        <taxon>rosids</taxon>
        <taxon>fabids</taxon>
        <taxon>Fabales</taxon>
        <taxon>Fabaceae</taxon>
        <taxon>Caesalpinioideae</taxon>
        <taxon>Cassia clade</taxon>
        <taxon>Senna</taxon>
    </lineage>
</organism>
<accession>A0A835CIX5</accession>
<reference evidence="1" key="1">
    <citation type="submission" date="2020-09" db="EMBL/GenBank/DDBJ databases">
        <title>Genome-Enabled Discovery of Anthraquinone Biosynthesis in Senna tora.</title>
        <authorList>
            <person name="Kang S.-H."/>
            <person name="Pandey R.P."/>
            <person name="Lee C.-M."/>
            <person name="Sim J.-S."/>
            <person name="Jeong J.-T."/>
            <person name="Choi B.-S."/>
            <person name="Jung M."/>
            <person name="Ginzburg D."/>
            <person name="Zhao K."/>
            <person name="Won S.Y."/>
            <person name="Oh T.-J."/>
            <person name="Yu Y."/>
            <person name="Kim N.-H."/>
            <person name="Lee O.R."/>
            <person name="Lee T.-H."/>
            <person name="Bashyal P."/>
            <person name="Kim T.-S."/>
            <person name="Lee W.-H."/>
            <person name="Kawkins C."/>
            <person name="Kim C.-K."/>
            <person name="Kim J.S."/>
            <person name="Ahn B.O."/>
            <person name="Rhee S.Y."/>
            <person name="Sohng J.K."/>
        </authorList>
    </citation>
    <scope>NUCLEOTIDE SEQUENCE</scope>
    <source>
        <tissue evidence="1">Leaf</tissue>
    </source>
</reference>
<dbReference type="AlphaFoldDB" id="A0A835CIX5"/>
<dbReference type="Proteomes" id="UP000634136">
    <property type="component" value="Unassembled WGS sequence"/>
</dbReference>
<name>A0A835CIX5_9FABA</name>
<proteinExistence type="predicted"/>
<keyword evidence="2" id="KW-1185">Reference proteome</keyword>
<sequence length="80" mass="9042">MNFPVRRHTAGIMQYASRGMEVNGQISTEPRAHLRTWCNRSDRFIGADPLKAGLLGMQYTDFHPLQCILKPVKISSVTEP</sequence>
<dbReference type="EMBL" id="JAAIUW010000002">
    <property type="protein sequence ID" value="KAF7842941.1"/>
    <property type="molecule type" value="Genomic_DNA"/>
</dbReference>
<evidence type="ECO:0000313" key="2">
    <source>
        <dbReference type="Proteomes" id="UP000634136"/>
    </source>
</evidence>
<protein>
    <submittedName>
        <fullName evidence="1">Uncharacterized protein</fullName>
    </submittedName>
</protein>
<comment type="caution">
    <text evidence="1">The sequence shown here is derived from an EMBL/GenBank/DDBJ whole genome shotgun (WGS) entry which is preliminary data.</text>
</comment>